<gene>
    <name evidence="2" type="ORF">C1A40_09215</name>
</gene>
<dbReference type="EMBL" id="CP025938">
    <property type="protein sequence ID" value="AUS05631.1"/>
    <property type="molecule type" value="Genomic_DNA"/>
</dbReference>
<organism evidence="2 3">
    <name type="scientific">Pseudotamlana carrageenivorans</name>
    <dbReference type="NCBI Taxonomy" id="2069432"/>
    <lineage>
        <taxon>Bacteria</taxon>
        <taxon>Pseudomonadati</taxon>
        <taxon>Bacteroidota</taxon>
        <taxon>Flavobacteriia</taxon>
        <taxon>Flavobacteriales</taxon>
        <taxon>Flavobacteriaceae</taxon>
        <taxon>Pseudotamlana</taxon>
    </lineage>
</organism>
<keyword evidence="1" id="KW-1133">Transmembrane helix</keyword>
<evidence type="ECO:0000313" key="2">
    <source>
        <dbReference type="EMBL" id="AUS05631.1"/>
    </source>
</evidence>
<dbReference type="AlphaFoldDB" id="A0A2I7SIA2"/>
<reference evidence="3" key="1">
    <citation type="submission" date="2018-01" db="EMBL/GenBank/DDBJ databases">
        <title>Complete genome of Tamlana sp. UJ94.</title>
        <authorList>
            <person name="Jung J."/>
            <person name="Chung D."/>
            <person name="Bae S.S."/>
            <person name="Baek K."/>
        </authorList>
    </citation>
    <scope>NUCLEOTIDE SEQUENCE [LARGE SCALE GENOMIC DNA]</scope>
    <source>
        <strain evidence="3">UJ94</strain>
    </source>
</reference>
<keyword evidence="1" id="KW-0812">Transmembrane</keyword>
<evidence type="ECO:0000313" key="3">
    <source>
        <dbReference type="Proteomes" id="UP000236592"/>
    </source>
</evidence>
<feature type="transmembrane region" description="Helical" evidence="1">
    <location>
        <begin position="36"/>
        <end position="58"/>
    </location>
</feature>
<accession>A0A2I7SIA2</accession>
<proteinExistence type="predicted"/>
<dbReference type="Proteomes" id="UP000236592">
    <property type="component" value="Chromosome"/>
</dbReference>
<protein>
    <submittedName>
        <fullName evidence="2">Uncharacterized protein</fullName>
    </submittedName>
</protein>
<evidence type="ECO:0000256" key="1">
    <source>
        <dbReference type="SAM" id="Phobius"/>
    </source>
</evidence>
<dbReference type="KEGG" id="taj:C1A40_09215"/>
<name>A0A2I7SIA2_9FLAO</name>
<keyword evidence="1" id="KW-0472">Membrane</keyword>
<sequence length="76" mass="8951">MFRTGLIPYLNFLNVFWAPACRQAGYHKGQAIRYNLFYLVIGWWFLVFGFSCKLELLFTDYKKGFPLLSLMQVACL</sequence>
<keyword evidence="3" id="KW-1185">Reference proteome</keyword>